<evidence type="ECO:0000313" key="11">
    <source>
        <dbReference type="EMBL" id="SFQ54401.1"/>
    </source>
</evidence>
<reference evidence="12" key="1">
    <citation type="submission" date="2016-10" db="EMBL/GenBank/DDBJ databases">
        <authorList>
            <person name="Varghese N."/>
            <person name="Submissions S."/>
        </authorList>
    </citation>
    <scope>NUCLEOTIDE SEQUENCE [LARGE SCALE GENOMIC DNA]</scope>
    <source>
        <strain evidence="12">JCM 10271</strain>
    </source>
</reference>
<evidence type="ECO:0000256" key="10">
    <source>
        <dbReference type="ARBA" id="ARBA00047785"/>
    </source>
</evidence>
<dbReference type="Pfam" id="PF13444">
    <property type="entry name" value="Acetyltransf_5"/>
    <property type="match status" value="1"/>
</dbReference>
<dbReference type="EMBL" id="FOXV01000009">
    <property type="protein sequence ID" value="SFQ54401.1"/>
    <property type="molecule type" value="Genomic_DNA"/>
</dbReference>
<comment type="function">
    <text evidence="9">Catalyzes the first step in the biosynthesis of ornithine lipids, which are phosphorus-free membrane lipids. Catalyzes the 3-hydroxyacyl-acyl carrier protein-dependent acylation of ornithine to form lyso-ornithine lipid (LOL).</text>
</comment>
<accession>A0A1I5ZD76</accession>
<dbReference type="InterPro" id="IPR052351">
    <property type="entry name" value="Ornithine_N-alpha-AT"/>
</dbReference>
<dbReference type="Proteomes" id="UP000243106">
    <property type="component" value="Unassembled WGS sequence"/>
</dbReference>
<evidence type="ECO:0000256" key="5">
    <source>
        <dbReference type="ARBA" id="ARBA00023315"/>
    </source>
</evidence>
<evidence type="ECO:0000256" key="9">
    <source>
        <dbReference type="ARBA" id="ARBA00045724"/>
    </source>
</evidence>
<dbReference type="GO" id="GO:0006629">
    <property type="term" value="P:lipid metabolic process"/>
    <property type="evidence" value="ECO:0007669"/>
    <property type="project" value="UniProtKB-KW"/>
</dbReference>
<evidence type="ECO:0000256" key="4">
    <source>
        <dbReference type="ARBA" id="ARBA00023098"/>
    </source>
</evidence>
<dbReference type="AlphaFoldDB" id="A0A1I5ZD76"/>
<evidence type="ECO:0000256" key="2">
    <source>
        <dbReference type="ARBA" id="ARBA00022516"/>
    </source>
</evidence>
<keyword evidence="5" id="KW-0012">Acyltransferase</keyword>
<evidence type="ECO:0000256" key="7">
    <source>
        <dbReference type="ARBA" id="ARBA00039058"/>
    </source>
</evidence>
<gene>
    <name evidence="11" type="ORF">SAMN05421853_10932</name>
</gene>
<evidence type="ECO:0000313" key="12">
    <source>
        <dbReference type="Proteomes" id="UP000243106"/>
    </source>
</evidence>
<protein>
    <recommendedName>
        <fullName evidence="8">L-ornithine N(alpha)-acyltransferase</fullName>
        <ecNumber evidence="7">2.3.2.30</ecNumber>
    </recommendedName>
</protein>
<dbReference type="InterPro" id="IPR016181">
    <property type="entry name" value="Acyl_CoA_acyltransferase"/>
</dbReference>
<dbReference type="GO" id="GO:0043810">
    <property type="term" value="F:ornithine-acyl [acyl carrier protein] N-acyltransferase activity"/>
    <property type="evidence" value="ECO:0007669"/>
    <property type="project" value="UniProtKB-EC"/>
</dbReference>
<comment type="similarity">
    <text evidence="6">Belongs to the acetyltransferase family. OlsB subfamily.</text>
</comment>
<dbReference type="SUPFAM" id="SSF55729">
    <property type="entry name" value="Acyl-CoA N-acyltransferases (Nat)"/>
    <property type="match status" value="1"/>
</dbReference>
<dbReference type="Gene3D" id="3.40.630.30">
    <property type="match status" value="1"/>
</dbReference>
<organism evidence="11 12">
    <name type="scientific">Roseivivax halotolerans</name>
    <dbReference type="NCBI Taxonomy" id="93684"/>
    <lineage>
        <taxon>Bacteria</taxon>
        <taxon>Pseudomonadati</taxon>
        <taxon>Pseudomonadota</taxon>
        <taxon>Alphaproteobacteria</taxon>
        <taxon>Rhodobacterales</taxon>
        <taxon>Roseobacteraceae</taxon>
        <taxon>Roseivivax</taxon>
    </lineage>
</organism>
<name>A0A1I5ZD76_9RHOB</name>
<evidence type="ECO:0000256" key="3">
    <source>
        <dbReference type="ARBA" id="ARBA00022679"/>
    </source>
</evidence>
<dbReference type="EC" id="2.3.2.30" evidence="7"/>
<comment type="pathway">
    <text evidence="1">Lipid metabolism.</text>
</comment>
<dbReference type="PANTHER" id="PTHR37323">
    <property type="entry name" value="GCN5-RELATED N-ACETYLTRANSFERASE"/>
    <property type="match status" value="1"/>
</dbReference>
<dbReference type="PANTHER" id="PTHR37323:SF1">
    <property type="entry name" value="L-ORNITHINE N(ALPHA)-ACYLTRANSFERASE"/>
    <property type="match status" value="1"/>
</dbReference>
<proteinExistence type="inferred from homology"/>
<evidence type="ECO:0000256" key="1">
    <source>
        <dbReference type="ARBA" id="ARBA00005189"/>
    </source>
</evidence>
<dbReference type="RefSeq" id="WP_093013033.1">
    <property type="nucleotide sequence ID" value="NZ_FOXV01000009.1"/>
</dbReference>
<keyword evidence="12" id="KW-1185">Reference proteome</keyword>
<evidence type="ECO:0000256" key="6">
    <source>
        <dbReference type="ARBA" id="ARBA00038095"/>
    </source>
</evidence>
<keyword evidence="4" id="KW-0443">Lipid metabolism</keyword>
<sequence>MSRSPDLVEGKVGAGDRPISTAEIHLEKGRYRARQAVTPADVEAAQRMRHRAFKGGAEGIDADAYDARCLHILIETRETGALVACFRLLPLARGDQIDRSYSAQFYELSALADFNGPLVEMGRFCIAPEARDPDIQRIAWGALTAYVDEAGIELLFGCASFAGTDETAYLDAFAALKARHLAPPRWLPRIKAPKIFPFARKLARVPDMREAMRRMPPLLKTYLAMGGWVSDHAVIDEEMNTLHVFTGVEIGRIPPARKRALRAAAG</sequence>
<dbReference type="STRING" id="93684.SAMN05421853_10932"/>
<keyword evidence="3" id="KW-0808">Transferase</keyword>
<keyword evidence="2" id="KW-0444">Lipid biosynthesis</keyword>
<comment type="catalytic activity">
    <reaction evidence="10">
        <text>a (3R)-hydroxyacyl-[ACP] + L-ornithine = a lyso-ornithine lipid + holo-[ACP] + H(+)</text>
        <dbReference type="Rhea" id="RHEA:20633"/>
        <dbReference type="Rhea" id="RHEA-COMP:9685"/>
        <dbReference type="Rhea" id="RHEA-COMP:9945"/>
        <dbReference type="ChEBI" id="CHEBI:15378"/>
        <dbReference type="ChEBI" id="CHEBI:46911"/>
        <dbReference type="ChEBI" id="CHEBI:64479"/>
        <dbReference type="ChEBI" id="CHEBI:78827"/>
        <dbReference type="ChEBI" id="CHEBI:138482"/>
        <dbReference type="EC" id="2.3.2.30"/>
    </reaction>
    <physiologicalReaction direction="left-to-right" evidence="10">
        <dbReference type="Rhea" id="RHEA:20634"/>
    </physiologicalReaction>
</comment>
<evidence type="ECO:0000256" key="8">
    <source>
        <dbReference type="ARBA" id="ARBA00039866"/>
    </source>
</evidence>